<dbReference type="Proteomes" id="UP000663834">
    <property type="component" value="Unassembled WGS sequence"/>
</dbReference>
<organism evidence="2 3">
    <name type="scientific">Rotaria magnacalcarata</name>
    <dbReference type="NCBI Taxonomy" id="392030"/>
    <lineage>
        <taxon>Eukaryota</taxon>
        <taxon>Metazoa</taxon>
        <taxon>Spiralia</taxon>
        <taxon>Gnathifera</taxon>
        <taxon>Rotifera</taxon>
        <taxon>Eurotatoria</taxon>
        <taxon>Bdelloidea</taxon>
        <taxon>Philodinida</taxon>
        <taxon>Philodinidae</taxon>
        <taxon>Rotaria</taxon>
    </lineage>
</organism>
<evidence type="ECO:0000313" key="3">
    <source>
        <dbReference type="Proteomes" id="UP000663834"/>
    </source>
</evidence>
<sequence>MNQNISTSADDKRSKVHCDHDYDDANHLVKPHLLKKSRRCSLTSLIIPILLGLVFILGCILLMLTLARLNICRLKQLEQTESLQGRGGTKTWLPCVKTNSSSLSSCVCPATFIHSSLNPFHCIPNHPRCLKSCKHNLHCKCHNLVDLIQCHIATHRWIENELEAGPVEYFHSLIKSHLLQNTCVDNFSHQLERSLTDTNTDERLFLTPDRRAGIAIRIESHDYLLNERWVKLEINTTQQQIVYTQLDPQTHTCRMSSLYSDGSVKHGSVHKCPSSSTVAPYFFGVACHDILVLWKGTSQISVRQQEDWAIVRHNYESNTPHLPGLMDPFHRYYSLYPNSKIEIKDLSGHVLGKFFTDIEQATRFEFLDHYGALWVANTTHMQSFRSTNDQT</sequence>
<comment type="caution">
    <text evidence="2">The sequence shown here is derived from an EMBL/GenBank/DDBJ whole genome shotgun (WGS) entry which is preliminary data.</text>
</comment>
<dbReference type="EMBL" id="CAJNOW010011991">
    <property type="protein sequence ID" value="CAF1605119.1"/>
    <property type="molecule type" value="Genomic_DNA"/>
</dbReference>
<gene>
    <name evidence="2" type="ORF">KQP761_LOCUS22719</name>
</gene>
<keyword evidence="1" id="KW-0472">Membrane</keyword>
<dbReference type="OrthoDB" id="9999805at2759"/>
<dbReference type="AlphaFoldDB" id="A0A816B625"/>
<name>A0A816B625_9BILA</name>
<protein>
    <submittedName>
        <fullName evidence="2">Uncharacterized protein</fullName>
    </submittedName>
</protein>
<feature type="transmembrane region" description="Helical" evidence="1">
    <location>
        <begin position="45"/>
        <end position="67"/>
    </location>
</feature>
<keyword evidence="1" id="KW-0812">Transmembrane</keyword>
<accession>A0A816B625</accession>
<evidence type="ECO:0000313" key="2">
    <source>
        <dbReference type="EMBL" id="CAF1605119.1"/>
    </source>
</evidence>
<reference evidence="2" key="1">
    <citation type="submission" date="2021-02" db="EMBL/GenBank/DDBJ databases">
        <authorList>
            <person name="Nowell W R."/>
        </authorList>
    </citation>
    <scope>NUCLEOTIDE SEQUENCE</scope>
</reference>
<keyword evidence="1" id="KW-1133">Transmembrane helix</keyword>
<evidence type="ECO:0000256" key="1">
    <source>
        <dbReference type="SAM" id="Phobius"/>
    </source>
</evidence>
<proteinExistence type="predicted"/>